<evidence type="ECO:0000313" key="19">
    <source>
        <dbReference type="Proteomes" id="UP000016762"/>
    </source>
</evidence>
<dbReference type="CDD" id="cd00082">
    <property type="entry name" value="HisKA"/>
    <property type="match status" value="1"/>
</dbReference>
<dbReference type="SUPFAM" id="SSF52172">
    <property type="entry name" value="CheY-like"/>
    <property type="match status" value="2"/>
</dbReference>
<evidence type="ECO:0000256" key="5">
    <source>
        <dbReference type="ARBA" id="ARBA00022679"/>
    </source>
</evidence>
<sequence>MQIRHLLSVIIILSALIAASLTALLFNLRDNASSSFRLENEKKIFEDRFKSIIQEEDIIINNFSPTGIRSSFFDSRNSKPLDFSRNQANYFNNLQSSNVTENPIHLNILNGRYRSLSRYFTPFFLREIEGSVPSFYSFLKIEDLSEMSCRSDPRLEVSPCAGRTEENILITSNREKIFSDIIETKSSWSGFMAVKNTVQQSRWQEANMKFGYLRVKIFPLIADDKVIAFGIIGREIESAIKSFAEGLVADAELVYIPTLDSQLENTRNQMLKSRMEISRFLININKNFYVDEQSGQEAIRLDFGENRDLFVVLFRDISNLLKEQKLINQQVAPLGFIILILLGIIILAVQRSIFKPLKEAVDALKSLSEHNTDLVIPERKGLLSSDNDEIGRLLMALKNYDATTRELDQIKTLSKELEKAKDEANNANEAKSLFLANMSHELRTPLNAIIGLASLLRDDVREDELEDYYEPLDRIHRASKHLLSLINDVLDVSKIEAGKIELFIENFDLNEIIDDVIFSSTELANQNNNELNTNIIDEIGLINSDRTRLRQIIYNLISNACKFTEKGKVTLSTSFADDEKDTFQIAITDTGIGMTADQVAKLFSSFTQADSSTTRKYGGTGLGLSISKQLSEIMGGSLEVESEEGIGSTFIVTLPINSNNQDKQKDNRKAEKVTKLPIKDSTILIIDDEQSVVDILSEQLRRKGFEIISAKNGADGITMAEKYMPAAITLDILMPEMDGWEVLKQLKKNKKLKDIPVIISSIIDDKKTGFSLGASDFISKPVDKDELSNVLGRFFNSFSNKKVLIIEDDSDSRLYLKRLMVDLDLTVSEAENGKKGIEFLKSCDIVPDLILLDLMMPEMDGFQFAEEIKLLEKCANIPIVVITALDLNPADHSRIIKNVDSVFTKGQVKADEISEKIFSLLLKERN</sequence>
<comment type="caution">
    <text evidence="18">The sequence shown here is derived from an EMBL/GenBank/DDBJ whole genome shotgun (WGS) entry which is preliminary data.</text>
</comment>
<dbReference type="SMART" id="SM00388">
    <property type="entry name" value="HisKA"/>
    <property type="match status" value="1"/>
</dbReference>
<dbReference type="GO" id="GO:0000155">
    <property type="term" value="F:phosphorelay sensor kinase activity"/>
    <property type="evidence" value="ECO:0007669"/>
    <property type="project" value="InterPro"/>
</dbReference>
<keyword evidence="6 15" id="KW-0812">Transmembrane</keyword>
<evidence type="ECO:0000313" key="18">
    <source>
        <dbReference type="EMBL" id="ERL47060.1"/>
    </source>
</evidence>
<keyword evidence="9" id="KW-0067">ATP-binding</keyword>
<dbReference type="FunFam" id="1.10.287.130:FF:000004">
    <property type="entry name" value="Ethylene receptor 1"/>
    <property type="match status" value="1"/>
</dbReference>
<dbReference type="InterPro" id="IPR003594">
    <property type="entry name" value="HATPase_dom"/>
</dbReference>
<dbReference type="RefSeq" id="WP_021777013.1">
    <property type="nucleotide sequence ID" value="NZ_AWXE01000003.1"/>
</dbReference>
<feature type="transmembrane region" description="Helical" evidence="15">
    <location>
        <begin position="6"/>
        <end position="28"/>
    </location>
</feature>
<dbReference type="AlphaFoldDB" id="U2WU36"/>
<keyword evidence="7" id="KW-0547">Nucleotide-binding</keyword>
<feature type="domain" description="Response regulatory" evidence="17">
    <location>
        <begin position="682"/>
        <end position="795"/>
    </location>
</feature>
<keyword evidence="12 15" id="KW-0472">Membrane</keyword>
<dbReference type="Pfam" id="PF00072">
    <property type="entry name" value="Response_reg"/>
    <property type="match status" value="2"/>
</dbReference>
<evidence type="ECO:0000256" key="14">
    <source>
        <dbReference type="SAM" id="Coils"/>
    </source>
</evidence>
<dbReference type="Pfam" id="PF02518">
    <property type="entry name" value="HATPase_c"/>
    <property type="match status" value="1"/>
</dbReference>
<feature type="modified residue" description="4-aspartylphosphate" evidence="13">
    <location>
        <position position="853"/>
    </location>
</feature>
<dbReference type="InterPro" id="IPR001789">
    <property type="entry name" value="Sig_transdc_resp-reg_receiver"/>
</dbReference>
<dbReference type="STRING" id="1397666.RS24_01001"/>
<feature type="modified residue" description="4-aspartylphosphate" evidence="13">
    <location>
        <position position="731"/>
    </location>
</feature>
<evidence type="ECO:0000256" key="13">
    <source>
        <dbReference type="PROSITE-ProRule" id="PRU00169"/>
    </source>
</evidence>
<evidence type="ECO:0000259" key="16">
    <source>
        <dbReference type="PROSITE" id="PS50109"/>
    </source>
</evidence>
<dbReference type="GO" id="GO:0005886">
    <property type="term" value="C:plasma membrane"/>
    <property type="evidence" value="ECO:0007669"/>
    <property type="project" value="TreeGrafter"/>
</dbReference>
<evidence type="ECO:0000256" key="9">
    <source>
        <dbReference type="ARBA" id="ARBA00022840"/>
    </source>
</evidence>
<dbReference type="Gene3D" id="6.10.340.10">
    <property type="match status" value="1"/>
</dbReference>
<dbReference type="InterPro" id="IPR003661">
    <property type="entry name" value="HisK_dim/P_dom"/>
</dbReference>
<dbReference type="GO" id="GO:0005524">
    <property type="term" value="F:ATP binding"/>
    <property type="evidence" value="ECO:0007669"/>
    <property type="project" value="UniProtKB-KW"/>
</dbReference>
<dbReference type="GO" id="GO:0009927">
    <property type="term" value="F:histidine phosphotransfer kinase activity"/>
    <property type="evidence" value="ECO:0007669"/>
    <property type="project" value="TreeGrafter"/>
</dbReference>
<keyword evidence="19" id="KW-1185">Reference proteome</keyword>
<evidence type="ECO:0000256" key="4">
    <source>
        <dbReference type="ARBA" id="ARBA00022553"/>
    </source>
</evidence>
<proteinExistence type="predicted"/>
<evidence type="ECO:0000256" key="3">
    <source>
        <dbReference type="ARBA" id="ARBA00012438"/>
    </source>
</evidence>
<dbReference type="PROSITE" id="PS50110">
    <property type="entry name" value="RESPONSE_REGULATORY"/>
    <property type="match status" value="2"/>
</dbReference>
<evidence type="ECO:0000256" key="15">
    <source>
        <dbReference type="SAM" id="Phobius"/>
    </source>
</evidence>
<dbReference type="EMBL" id="AWXE01000003">
    <property type="protein sequence ID" value="ERL47060.1"/>
    <property type="molecule type" value="Genomic_DNA"/>
</dbReference>
<feature type="coiled-coil region" evidence="14">
    <location>
        <begin position="400"/>
        <end position="437"/>
    </location>
</feature>
<dbReference type="Gene3D" id="3.40.50.2300">
    <property type="match status" value="2"/>
</dbReference>
<feature type="transmembrane region" description="Helical" evidence="15">
    <location>
        <begin position="331"/>
        <end position="349"/>
    </location>
</feature>
<evidence type="ECO:0000256" key="2">
    <source>
        <dbReference type="ARBA" id="ARBA00004370"/>
    </source>
</evidence>
<keyword evidence="8" id="KW-0418">Kinase</keyword>
<evidence type="ECO:0000256" key="10">
    <source>
        <dbReference type="ARBA" id="ARBA00022989"/>
    </source>
</evidence>
<dbReference type="FunFam" id="3.30.565.10:FF:000010">
    <property type="entry name" value="Sensor histidine kinase RcsC"/>
    <property type="match status" value="1"/>
</dbReference>
<dbReference type="Pfam" id="PF00512">
    <property type="entry name" value="HisKA"/>
    <property type="match status" value="1"/>
</dbReference>
<dbReference type="SMART" id="SM00448">
    <property type="entry name" value="REC"/>
    <property type="match status" value="2"/>
</dbReference>
<dbReference type="InterPro" id="IPR036097">
    <property type="entry name" value="HisK_dim/P_sf"/>
</dbReference>
<accession>U2WU36</accession>
<keyword evidence="10 15" id="KW-1133">Transmembrane helix</keyword>
<evidence type="ECO:0000256" key="8">
    <source>
        <dbReference type="ARBA" id="ARBA00022777"/>
    </source>
</evidence>
<dbReference type="CDD" id="cd17574">
    <property type="entry name" value="REC_OmpR"/>
    <property type="match status" value="1"/>
</dbReference>
<organism evidence="18 19">
    <name type="scientific">Candidatus Micropelagius thuwalensis</name>
    <dbReference type="NCBI Taxonomy" id="1397666"/>
    <lineage>
        <taxon>Bacteria</taxon>
        <taxon>Pseudomonadati</taxon>
        <taxon>Pseudomonadota</taxon>
        <taxon>Alphaproteobacteria</taxon>
        <taxon>PS1 clade</taxon>
        <taxon>Candidatus Micropelagius</taxon>
    </lineage>
</organism>
<evidence type="ECO:0000256" key="11">
    <source>
        <dbReference type="ARBA" id="ARBA00023012"/>
    </source>
</evidence>
<evidence type="ECO:0000256" key="7">
    <source>
        <dbReference type="ARBA" id="ARBA00022741"/>
    </source>
</evidence>
<dbReference type="OrthoDB" id="9801651at2"/>
<feature type="domain" description="Response regulatory" evidence="17">
    <location>
        <begin position="802"/>
        <end position="920"/>
    </location>
</feature>
<dbReference type="Proteomes" id="UP000016762">
    <property type="component" value="Unassembled WGS sequence"/>
</dbReference>
<feature type="domain" description="Histidine kinase" evidence="16">
    <location>
        <begin position="437"/>
        <end position="658"/>
    </location>
</feature>
<gene>
    <name evidence="18" type="primary">rplY</name>
    <name evidence="18" type="ORF">RS24_01001</name>
</gene>
<dbReference type="eggNOG" id="COG2205">
    <property type="taxonomic scope" value="Bacteria"/>
</dbReference>
<dbReference type="CDD" id="cd16922">
    <property type="entry name" value="HATPase_EvgS-ArcB-TorS-like"/>
    <property type="match status" value="1"/>
</dbReference>
<comment type="subcellular location">
    <subcellularLocation>
        <location evidence="2">Membrane</location>
    </subcellularLocation>
</comment>
<dbReference type="InterPro" id="IPR005467">
    <property type="entry name" value="His_kinase_dom"/>
</dbReference>
<dbReference type="PRINTS" id="PR00344">
    <property type="entry name" value="BCTRLSENSOR"/>
</dbReference>
<name>U2WU36_9PROT</name>
<keyword evidence="11" id="KW-0902">Two-component regulatory system</keyword>
<dbReference type="InterPro" id="IPR036890">
    <property type="entry name" value="HATPase_C_sf"/>
</dbReference>
<dbReference type="PANTHER" id="PTHR43047:SF72">
    <property type="entry name" value="OSMOSENSING HISTIDINE PROTEIN KINASE SLN1"/>
    <property type="match status" value="1"/>
</dbReference>
<dbReference type="SUPFAM" id="SSF47384">
    <property type="entry name" value="Homodimeric domain of signal transducing histidine kinase"/>
    <property type="match status" value="1"/>
</dbReference>
<dbReference type="EC" id="2.7.13.3" evidence="3"/>
<dbReference type="Gene3D" id="1.10.287.130">
    <property type="match status" value="1"/>
</dbReference>
<dbReference type="PROSITE" id="PS50109">
    <property type="entry name" value="HIS_KIN"/>
    <property type="match status" value="1"/>
</dbReference>
<comment type="catalytic activity">
    <reaction evidence="1">
        <text>ATP + protein L-histidine = ADP + protein N-phospho-L-histidine.</text>
        <dbReference type="EC" id="2.7.13.3"/>
    </reaction>
</comment>
<keyword evidence="5" id="KW-0808">Transferase</keyword>
<dbReference type="PANTHER" id="PTHR43047">
    <property type="entry name" value="TWO-COMPONENT HISTIDINE PROTEIN KINASE"/>
    <property type="match status" value="1"/>
</dbReference>
<keyword evidence="14" id="KW-0175">Coiled coil</keyword>
<protein>
    <recommendedName>
        <fullName evidence="3">histidine kinase</fullName>
        <ecNumber evidence="3">2.7.13.3</ecNumber>
    </recommendedName>
</protein>
<evidence type="ECO:0000256" key="12">
    <source>
        <dbReference type="ARBA" id="ARBA00023136"/>
    </source>
</evidence>
<dbReference type="SUPFAM" id="SSF55874">
    <property type="entry name" value="ATPase domain of HSP90 chaperone/DNA topoisomerase II/histidine kinase"/>
    <property type="match status" value="1"/>
</dbReference>
<dbReference type="SMART" id="SM00387">
    <property type="entry name" value="HATPase_c"/>
    <property type="match status" value="1"/>
</dbReference>
<dbReference type="Gene3D" id="3.30.565.10">
    <property type="entry name" value="Histidine kinase-like ATPase, C-terminal domain"/>
    <property type="match status" value="1"/>
</dbReference>
<dbReference type="InterPro" id="IPR011006">
    <property type="entry name" value="CheY-like_superfamily"/>
</dbReference>
<keyword evidence="4 13" id="KW-0597">Phosphoprotein</keyword>
<keyword evidence="18" id="KW-0689">Ribosomal protein</keyword>
<dbReference type="CDD" id="cd17546">
    <property type="entry name" value="REC_hyHK_CKI1_RcsC-like"/>
    <property type="match status" value="1"/>
</dbReference>
<keyword evidence="18" id="KW-0687">Ribonucleoprotein</keyword>
<dbReference type="GO" id="GO:0005840">
    <property type="term" value="C:ribosome"/>
    <property type="evidence" value="ECO:0007669"/>
    <property type="project" value="UniProtKB-KW"/>
</dbReference>
<dbReference type="eggNOG" id="COG3706">
    <property type="taxonomic scope" value="Bacteria"/>
</dbReference>
<evidence type="ECO:0000256" key="6">
    <source>
        <dbReference type="ARBA" id="ARBA00022692"/>
    </source>
</evidence>
<evidence type="ECO:0000256" key="1">
    <source>
        <dbReference type="ARBA" id="ARBA00000085"/>
    </source>
</evidence>
<evidence type="ECO:0000259" key="17">
    <source>
        <dbReference type="PROSITE" id="PS50110"/>
    </source>
</evidence>
<dbReference type="InterPro" id="IPR004358">
    <property type="entry name" value="Sig_transdc_His_kin-like_C"/>
</dbReference>
<reference evidence="18 19" key="1">
    <citation type="journal article" date="2014" name="FEMS Microbiol. Ecol.">
        <title>Genomic differentiation among two strains of the PS1 clade isolated from geographically separated marine habitats.</title>
        <authorList>
            <person name="Jimenez-Infante F."/>
            <person name="Ngugi D.K."/>
            <person name="Alam I."/>
            <person name="Rashid M."/>
            <person name="Baalawi W."/>
            <person name="Kamau A.A."/>
            <person name="Bajic V.B."/>
            <person name="Stingl U."/>
        </authorList>
    </citation>
    <scope>NUCLEOTIDE SEQUENCE [LARGE SCALE GENOMIC DNA]</scope>
    <source>
        <strain evidence="18 19">RS24</strain>
    </source>
</reference>